<protein>
    <submittedName>
        <fullName evidence="1">Uncharacterized protein</fullName>
    </submittedName>
</protein>
<accession>A0A7C9K9N3</accession>
<proteinExistence type="predicted"/>
<organism evidence="1">
    <name type="scientific">Muribaculaceae bacterium Z82</name>
    <dbReference type="NCBI Taxonomy" id="2304548"/>
    <lineage>
        <taxon>Bacteria</taxon>
        <taxon>Pseudomonadati</taxon>
        <taxon>Bacteroidota</taxon>
        <taxon>Bacteroidia</taxon>
        <taxon>Bacteroidales</taxon>
        <taxon>Muribaculaceae</taxon>
    </lineage>
</organism>
<dbReference type="EMBL" id="QWKH01000006">
    <property type="protein sequence ID" value="NBI33773.1"/>
    <property type="molecule type" value="Genomic_DNA"/>
</dbReference>
<gene>
    <name evidence="1" type="ORF">D1639_01720</name>
</gene>
<dbReference type="AlphaFoldDB" id="A0A7C9K9N3"/>
<evidence type="ECO:0000313" key="1">
    <source>
        <dbReference type="EMBL" id="NBI33773.1"/>
    </source>
</evidence>
<comment type="caution">
    <text evidence="1">The sequence shown here is derived from an EMBL/GenBank/DDBJ whole genome shotgun (WGS) entry which is preliminary data.</text>
</comment>
<sequence>MMNEYESEVNGGGRFTASNLDRAACMLSACLAALDEANMTLPNALPNMPDGVELGAVYFGAADIVRAAIADLRKAARAL</sequence>
<reference evidence="1" key="1">
    <citation type="submission" date="2018-08" db="EMBL/GenBank/DDBJ databases">
        <title>Murine metabolic-syndrome-specific gut microbial biobank.</title>
        <authorList>
            <person name="Liu C."/>
        </authorList>
    </citation>
    <scope>NUCLEOTIDE SEQUENCE [LARGE SCALE GENOMIC DNA]</scope>
    <source>
        <strain evidence="1">Z82</strain>
    </source>
</reference>
<name>A0A7C9K9N3_9BACT</name>